<evidence type="ECO:0000259" key="19">
    <source>
        <dbReference type="PROSITE" id="PS51003"/>
    </source>
</evidence>
<comment type="cofactor">
    <cofactor evidence="15">
        <name>heme</name>
        <dbReference type="ChEBI" id="CHEBI:30413"/>
    </cofactor>
    <text evidence="15">Binds 2 heme groups non-covalently.</text>
</comment>
<feature type="binding site" evidence="14">
    <location>
        <position position="209"/>
    </location>
    <ligand>
        <name>a ubiquinone</name>
        <dbReference type="ChEBI" id="CHEBI:16389"/>
    </ligand>
</feature>
<evidence type="ECO:0000256" key="10">
    <source>
        <dbReference type="ARBA" id="ARBA00022982"/>
    </source>
</evidence>
<dbReference type="PIRSF" id="PIRSF038885">
    <property type="entry name" value="COB"/>
    <property type="match status" value="1"/>
</dbReference>
<comment type="subcellular location">
    <subcellularLocation>
        <location evidence="2">Membrane</location>
        <topology evidence="2">Multi-pass membrane protein</topology>
    </subcellularLocation>
</comment>
<evidence type="ECO:0000256" key="9">
    <source>
        <dbReference type="ARBA" id="ARBA00022723"/>
    </source>
</evidence>
<name>A0A7Y5ARW0_9GAMM</name>
<evidence type="ECO:0000313" key="21">
    <source>
        <dbReference type="Proteomes" id="UP000523161"/>
    </source>
</evidence>
<comment type="function">
    <text evidence="1 16">Component of the ubiquinol-cytochrome c reductase complex (complex III or cytochrome b-c1 complex), which is a respiratory chain that generates an electrochemical potential coupled to ATP synthesis.</text>
</comment>
<keyword evidence="13 17" id="KW-0472">Membrane</keyword>
<dbReference type="Pfam" id="PF00032">
    <property type="entry name" value="Cytochrom_B_C"/>
    <property type="match status" value="1"/>
</dbReference>
<dbReference type="EMBL" id="JABSOD010000012">
    <property type="protein sequence ID" value="NRQ43387.1"/>
    <property type="molecule type" value="Genomic_DNA"/>
</dbReference>
<feature type="domain" description="Cytochrome b/b6 C-terminal region profile" evidence="19">
    <location>
        <begin position="248"/>
        <end position="421"/>
    </location>
</feature>
<accession>A0A7Y5ARW0</accession>
<evidence type="ECO:0000256" key="4">
    <source>
        <dbReference type="ARBA" id="ARBA00013531"/>
    </source>
</evidence>
<feature type="transmembrane region" description="Helical" evidence="17">
    <location>
        <begin position="305"/>
        <end position="322"/>
    </location>
</feature>
<feature type="binding site" description="axial binding residue" evidence="15">
    <location>
        <position position="88"/>
    </location>
    <ligand>
        <name>heme b</name>
        <dbReference type="ChEBI" id="CHEBI:60344"/>
        <label>b562</label>
    </ligand>
    <ligandPart>
        <name>Fe</name>
        <dbReference type="ChEBI" id="CHEBI:18248"/>
    </ligandPart>
</feature>
<keyword evidence="5 16" id="KW-0813">Transport</keyword>
<comment type="cofactor">
    <cofactor evidence="16">
        <name>heme b</name>
        <dbReference type="ChEBI" id="CHEBI:60344"/>
    </cofactor>
    <text evidence="16">Binds 2 heme groups non-covalently.</text>
</comment>
<dbReference type="PANTHER" id="PTHR19271:SF16">
    <property type="entry name" value="CYTOCHROME B"/>
    <property type="match status" value="1"/>
</dbReference>
<evidence type="ECO:0000256" key="11">
    <source>
        <dbReference type="ARBA" id="ARBA00022989"/>
    </source>
</evidence>
<sequence>MFKNLMSWIEYRLPFMDKMNLHVMQYPAPKNFNFWYFFGSLAMLVLVNQILTGIWLTMNYVPSAEGAFASVEYIMRDVDYGWLLRYMHSTGASAFFVVVYLHMLRGMMYGSYQKPRELLWIFGMLIFLVLMAEAFMGYLLPWGQMSFWGAQVIIGIFGTIPFVGEDLTLWIRGDYVISGATLNRFFALHVIALPLVLVILVFLHIMALHEVGSNNPDGIDIKKDNDGSVAQTEADKKFTFHQYFTRGGKKVIVDAIPFHPYYTVKDLVGVAGFLLIFAWVIFFFPEGGGYFLEPPNFEPANALKTPAHIAPVWYFTPFYAILRAIPHPFMGAVAMFAAILALALLPWLDRGKVRSMRYRSGLHTANLINFCISFVALGVLGVLPAEGVYTLMAQIFSFTYFGFFILLWFYSKNEKTKPLPVRLT</sequence>
<dbReference type="GO" id="GO:0046872">
    <property type="term" value="F:metal ion binding"/>
    <property type="evidence" value="ECO:0007669"/>
    <property type="project" value="UniProtKB-KW"/>
</dbReference>
<gene>
    <name evidence="20" type="ORF">HRH59_12605</name>
</gene>
<evidence type="ECO:0000256" key="13">
    <source>
        <dbReference type="ARBA" id="ARBA00023136"/>
    </source>
</evidence>
<keyword evidence="6 15" id="KW-0349">Heme</keyword>
<evidence type="ECO:0000256" key="16">
    <source>
        <dbReference type="RuleBase" id="RU003385"/>
    </source>
</evidence>
<dbReference type="FunFam" id="1.20.810.10:FF:000004">
    <property type="entry name" value="Cytochrome b"/>
    <property type="match status" value="1"/>
</dbReference>
<evidence type="ECO:0000256" key="14">
    <source>
        <dbReference type="PIRSR" id="PIRSR038885-1"/>
    </source>
</evidence>
<dbReference type="Proteomes" id="UP000523161">
    <property type="component" value="Unassembled WGS sequence"/>
</dbReference>
<dbReference type="InterPro" id="IPR036150">
    <property type="entry name" value="Cyt_b/b6_C_sf"/>
</dbReference>
<evidence type="ECO:0000256" key="6">
    <source>
        <dbReference type="ARBA" id="ARBA00022617"/>
    </source>
</evidence>
<evidence type="ECO:0000256" key="7">
    <source>
        <dbReference type="ARBA" id="ARBA00022660"/>
    </source>
</evidence>
<dbReference type="GO" id="GO:0022904">
    <property type="term" value="P:respiratory electron transport chain"/>
    <property type="evidence" value="ECO:0007669"/>
    <property type="project" value="InterPro"/>
</dbReference>
<feature type="binding site" description="axial binding residue" evidence="15">
    <location>
        <position position="102"/>
    </location>
    <ligand>
        <name>heme b</name>
        <dbReference type="ChEBI" id="CHEBI:60344"/>
        <label>b566</label>
    </ligand>
    <ligandPart>
        <name>Fe</name>
        <dbReference type="ChEBI" id="CHEBI:18248"/>
    </ligandPart>
</feature>
<evidence type="ECO:0000256" key="15">
    <source>
        <dbReference type="PIRSR" id="PIRSR038885-2"/>
    </source>
</evidence>
<feature type="transmembrane region" description="Helical" evidence="17">
    <location>
        <begin position="367"/>
        <end position="385"/>
    </location>
</feature>
<dbReference type="GO" id="GO:0016491">
    <property type="term" value="F:oxidoreductase activity"/>
    <property type="evidence" value="ECO:0007669"/>
    <property type="project" value="InterPro"/>
</dbReference>
<feature type="binding site" description="axial binding residue" evidence="15">
    <location>
        <position position="204"/>
    </location>
    <ligand>
        <name>heme b</name>
        <dbReference type="ChEBI" id="CHEBI:60344"/>
        <label>b566</label>
    </ligand>
    <ligandPart>
        <name>Fe</name>
        <dbReference type="ChEBI" id="CHEBI:18248"/>
    </ligandPart>
</feature>
<comment type="caution">
    <text evidence="20">The sequence shown here is derived from an EMBL/GenBank/DDBJ whole genome shotgun (WGS) entry which is preliminary data.</text>
</comment>
<evidence type="ECO:0000256" key="2">
    <source>
        <dbReference type="ARBA" id="ARBA00004141"/>
    </source>
</evidence>
<evidence type="ECO:0000256" key="12">
    <source>
        <dbReference type="ARBA" id="ARBA00023004"/>
    </source>
</evidence>
<comment type="subunit">
    <text evidence="3 16">The main subunits of complex b-c1 are: cytochrome b, cytochrome c1 and the Rieske protein.</text>
</comment>
<dbReference type="InterPro" id="IPR027387">
    <property type="entry name" value="Cytb/b6-like_sf"/>
</dbReference>
<dbReference type="InterPro" id="IPR005797">
    <property type="entry name" value="Cyt_b/b6_N"/>
</dbReference>
<evidence type="ECO:0000256" key="8">
    <source>
        <dbReference type="ARBA" id="ARBA00022692"/>
    </source>
</evidence>
<comment type="similarity">
    <text evidence="16">Belongs to the cytochrome b family.</text>
</comment>
<keyword evidence="10 16" id="KW-0249">Electron transport</keyword>
<dbReference type="SUPFAM" id="SSF81648">
    <property type="entry name" value="a domain/subunit of cytochrome bc1 complex (Ubiquinol-cytochrome c reductase)"/>
    <property type="match status" value="1"/>
</dbReference>
<keyword evidence="9 15" id="KW-0479">Metal-binding</keyword>
<dbReference type="PANTHER" id="PTHR19271">
    <property type="entry name" value="CYTOCHROME B"/>
    <property type="match status" value="1"/>
</dbReference>
<feature type="transmembrane region" description="Helical" evidence="17">
    <location>
        <begin position="391"/>
        <end position="410"/>
    </location>
</feature>
<dbReference type="GO" id="GO:0008121">
    <property type="term" value="F:quinol-cytochrome-c reductase activity"/>
    <property type="evidence" value="ECO:0007669"/>
    <property type="project" value="InterPro"/>
</dbReference>
<protein>
    <recommendedName>
        <fullName evidence="4 16">Cytochrome b</fullName>
    </recommendedName>
</protein>
<evidence type="ECO:0000259" key="18">
    <source>
        <dbReference type="PROSITE" id="PS51002"/>
    </source>
</evidence>
<dbReference type="CDD" id="cd00284">
    <property type="entry name" value="Cytochrome_b_N"/>
    <property type="match status" value="1"/>
</dbReference>
<dbReference type="InterPro" id="IPR005798">
    <property type="entry name" value="Cyt_b/b6_C"/>
</dbReference>
<keyword evidence="11 17" id="KW-1133">Transmembrane helix</keyword>
<evidence type="ECO:0000256" key="5">
    <source>
        <dbReference type="ARBA" id="ARBA00022448"/>
    </source>
</evidence>
<keyword evidence="21" id="KW-1185">Reference proteome</keyword>
<dbReference type="GO" id="GO:0045275">
    <property type="term" value="C:respiratory chain complex III"/>
    <property type="evidence" value="ECO:0007669"/>
    <property type="project" value="InterPro"/>
</dbReference>
<feature type="transmembrane region" description="Helical" evidence="17">
    <location>
        <begin position="86"/>
        <end position="106"/>
    </location>
</feature>
<dbReference type="SUPFAM" id="SSF81342">
    <property type="entry name" value="Transmembrane di-heme cytochromes"/>
    <property type="match status" value="1"/>
</dbReference>
<dbReference type="PROSITE" id="PS51003">
    <property type="entry name" value="CYTB_CTER"/>
    <property type="match status" value="1"/>
</dbReference>
<reference evidence="20 21" key="1">
    <citation type="submission" date="2020-06" db="EMBL/GenBank/DDBJ databases">
        <title>Rheinheimera sp. nov., a marine bacterium isolated from coastal.</title>
        <authorList>
            <person name="Yu Q."/>
            <person name="Qi Y."/>
            <person name="Pu J."/>
        </authorList>
    </citation>
    <scope>NUCLEOTIDE SEQUENCE [LARGE SCALE GENOMIC DNA]</scope>
    <source>
        <strain evidence="20 21">YQF-2</strain>
    </source>
</reference>
<keyword evidence="7 16" id="KW-0679">Respiratory chain</keyword>
<feature type="transmembrane region" description="Helical" evidence="17">
    <location>
        <begin position="118"/>
        <end position="139"/>
    </location>
</feature>
<dbReference type="AlphaFoldDB" id="A0A7Y5ARW0"/>
<proteinExistence type="inferred from homology"/>
<organism evidence="20 21">
    <name type="scientific">Rheinheimera lutimaris</name>
    <dbReference type="NCBI Taxonomy" id="2740584"/>
    <lineage>
        <taxon>Bacteria</taxon>
        <taxon>Pseudomonadati</taxon>
        <taxon>Pseudomonadota</taxon>
        <taxon>Gammaproteobacteria</taxon>
        <taxon>Chromatiales</taxon>
        <taxon>Chromatiaceae</taxon>
        <taxon>Rheinheimera</taxon>
    </lineage>
</organism>
<feature type="binding site" description="axial binding residue" evidence="15">
    <location>
        <position position="189"/>
    </location>
    <ligand>
        <name>heme b</name>
        <dbReference type="ChEBI" id="CHEBI:60344"/>
        <label>b562</label>
    </ligand>
    <ligandPart>
        <name>Fe</name>
        <dbReference type="ChEBI" id="CHEBI:18248"/>
    </ligandPart>
</feature>
<feature type="transmembrane region" description="Helical" evidence="17">
    <location>
        <begin position="185"/>
        <end position="207"/>
    </location>
</feature>
<feature type="domain" description="Cytochrome b/b6 N-terminal region profile" evidence="18">
    <location>
        <begin position="5"/>
        <end position="217"/>
    </location>
</feature>
<dbReference type="RefSeq" id="WP_173501627.1">
    <property type="nucleotide sequence ID" value="NZ_JABSOD010000012.1"/>
</dbReference>
<dbReference type="InterPro" id="IPR048259">
    <property type="entry name" value="Cytochrome_b_N_euk/bac"/>
</dbReference>
<keyword evidence="12 15" id="KW-0408">Iron</keyword>
<feature type="transmembrane region" description="Helical" evidence="17">
    <location>
        <begin position="267"/>
        <end position="284"/>
    </location>
</feature>
<dbReference type="PROSITE" id="PS51002">
    <property type="entry name" value="CYTB_NTER"/>
    <property type="match status" value="1"/>
</dbReference>
<keyword evidence="8 16" id="KW-0812">Transmembrane</keyword>
<dbReference type="InterPro" id="IPR016174">
    <property type="entry name" value="Di-haem_cyt_TM"/>
</dbReference>
<evidence type="ECO:0000256" key="3">
    <source>
        <dbReference type="ARBA" id="ARBA00011649"/>
    </source>
</evidence>
<dbReference type="Gene3D" id="1.20.810.10">
    <property type="entry name" value="Cytochrome Bc1 Complex, Chain C"/>
    <property type="match status" value="1"/>
</dbReference>
<evidence type="ECO:0000313" key="20">
    <source>
        <dbReference type="EMBL" id="NRQ43387.1"/>
    </source>
</evidence>
<feature type="transmembrane region" description="Helical" evidence="17">
    <location>
        <begin position="145"/>
        <end position="164"/>
    </location>
</feature>
<evidence type="ECO:0000256" key="1">
    <source>
        <dbReference type="ARBA" id="ARBA00002444"/>
    </source>
</evidence>
<dbReference type="Pfam" id="PF00033">
    <property type="entry name" value="Cytochrome_B"/>
    <property type="match status" value="1"/>
</dbReference>
<feature type="transmembrane region" description="Helical" evidence="17">
    <location>
        <begin position="328"/>
        <end position="347"/>
    </location>
</feature>
<dbReference type="InterPro" id="IPR030689">
    <property type="entry name" value="Cytochrome_b"/>
</dbReference>
<feature type="transmembrane region" description="Helical" evidence="17">
    <location>
        <begin position="34"/>
        <end position="56"/>
    </location>
</feature>
<evidence type="ECO:0000256" key="17">
    <source>
        <dbReference type="SAM" id="Phobius"/>
    </source>
</evidence>